<proteinExistence type="predicted"/>
<keyword evidence="3" id="KW-1185">Reference proteome</keyword>
<dbReference type="Gene3D" id="3.30.450.40">
    <property type="match status" value="1"/>
</dbReference>
<dbReference type="InterPro" id="IPR029016">
    <property type="entry name" value="GAF-like_dom_sf"/>
</dbReference>
<dbReference type="EMBL" id="JBEDNQ010000007">
    <property type="protein sequence ID" value="MEQ3552528.1"/>
    <property type="molecule type" value="Genomic_DNA"/>
</dbReference>
<evidence type="ECO:0000259" key="1">
    <source>
        <dbReference type="Pfam" id="PF01590"/>
    </source>
</evidence>
<organism evidence="2 3">
    <name type="scientific">Pseudonocardia nematodicida</name>
    <dbReference type="NCBI Taxonomy" id="1206997"/>
    <lineage>
        <taxon>Bacteria</taxon>
        <taxon>Bacillati</taxon>
        <taxon>Actinomycetota</taxon>
        <taxon>Actinomycetes</taxon>
        <taxon>Pseudonocardiales</taxon>
        <taxon>Pseudonocardiaceae</taxon>
        <taxon>Pseudonocardia</taxon>
    </lineage>
</organism>
<comment type="caution">
    <text evidence="2">The sequence shown here is derived from an EMBL/GenBank/DDBJ whole genome shotgun (WGS) entry which is preliminary data.</text>
</comment>
<sequence>MESSDSADGVRDGREQAGVCAVRPGTDLGRHARMLARVHDAHLSGDPAPAQARRLVTRSWWRARAQGVDPDAADPRGPLGVAEVEKRRAGSPLAAVLPTLRSALTSVAEDARHVMVVSDADGVLLWREGATAVRRRADGLGFTEGADWSEASVGTNAIGTALAEDGPVQIFSAEHFVRSHHHWTCTASPVHDPRSGELLGVVDLSGPAETIHPTTVALVHTAVRLAEAGLWRRHEARLDALRTIGAPMLAGSPGPGLVVDDHGWVAAASGLPPVERVGAPSADRLLAVHGLGACRPEPVPGGWLLRPADAGGRVRMRLGLDLDGRPPRAIVDGSTRWVHPLSTRHAEVLVLLARAGEAGLDAAALSTGLYGDRDHLVTVRAEMSRLRRRLGGILLARPYRIAPDVEIDMAGLGSSRIVRDSAAPGVAALRGA</sequence>
<reference evidence="2 3" key="1">
    <citation type="submission" date="2024-03" db="EMBL/GenBank/DDBJ databases">
        <title>Draft genome sequence of Pseudonocardia nematodicida JCM 31783.</title>
        <authorList>
            <person name="Butdee W."/>
            <person name="Duangmal K."/>
        </authorList>
    </citation>
    <scope>NUCLEOTIDE SEQUENCE [LARGE SCALE GENOMIC DNA]</scope>
    <source>
        <strain evidence="2 3">JCM 31783</strain>
    </source>
</reference>
<name>A0ABV1KGR6_9PSEU</name>
<accession>A0ABV1KGR6</accession>
<evidence type="ECO:0000313" key="3">
    <source>
        <dbReference type="Proteomes" id="UP001494902"/>
    </source>
</evidence>
<feature type="domain" description="GAF" evidence="1">
    <location>
        <begin position="103"/>
        <end position="228"/>
    </location>
</feature>
<evidence type="ECO:0000313" key="2">
    <source>
        <dbReference type="EMBL" id="MEQ3552528.1"/>
    </source>
</evidence>
<dbReference type="InterPro" id="IPR003018">
    <property type="entry name" value="GAF"/>
</dbReference>
<dbReference type="Pfam" id="PF01590">
    <property type="entry name" value="GAF"/>
    <property type="match status" value="1"/>
</dbReference>
<protein>
    <submittedName>
        <fullName evidence="2">GAF domain-containing protein</fullName>
    </submittedName>
</protein>
<dbReference type="Proteomes" id="UP001494902">
    <property type="component" value="Unassembled WGS sequence"/>
</dbReference>
<gene>
    <name evidence="2" type="ORF">WIS52_18805</name>
</gene>
<dbReference type="RefSeq" id="WP_349299585.1">
    <property type="nucleotide sequence ID" value="NZ_JBEDNQ010000007.1"/>
</dbReference>